<dbReference type="SUPFAM" id="SSF49742">
    <property type="entry name" value="PHM/PNGase F"/>
    <property type="match status" value="1"/>
</dbReference>
<dbReference type="GeneID" id="587198"/>
<feature type="repeat" description="NHL" evidence="4">
    <location>
        <begin position="396"/>
        <end position="436"/>
    </location>
</feature>
<evidence type="ECO:0000256" key="4">
    <source>
        <dbReference type="PROSITE-ProRule" id="PRU00504"/>
    </source>
</evidence>
<dbReference type="InParanoid" id="A0A7M7N8V3"/>
<dbReference type="Proteomes" id="UP000007110">
    <property type="component" value="Unassembled WGS sequence"/>
</dbReference>
<dbReference type="Gene3D" id="2.60.120.310">
    <property type="entry name" value="Copper type II, ascorbate-dependent monooxygenase, N-terminal domain"/>
    <property type="match status" value="1"/>
</dbReference>
<dbReference type="CDD" id="cd14958">
    <property type="entry name" value="NHL_PAL_like"/>
    <property type="match status" value="1"/>
</dbReference>
<accession>A0A7M7N8V3</accession>
<organism evidence="6 7">
    <name type="scientific">Strongylocentrotus purpuratus</name>
    <name type="common">Purple sea urchin</name>
    <dbReference type="NCBI Taxonomy" id="7668"/>
    <lineage>
        <taxon>Eukaryota</taxon>
        <taxon>Metazoa</taxon>
        <taxon>Echinodermata</taxon>
        <taxon>Eleutherozoa</taxon>
        <taxon>Echinozoa</taxon>
        <taxon>Echinoidea</taxon>
        <taxon>Euechinoidea</taxon>
        <taxon>Echinacea</taxon>
        <taxon>Camarodonta</taxon>
        <taxon>Echinidea</taxon>
        <taxon>Strongylocentrotidae</taxon>
        <taxon>Strongylocentrotus</taxon>
    </lineage>
</organism>
<dbReference type="InterPro" id="IPR000323">
    <property type="entry name" value="Cu2_ascorb_mOase_N"/>
</dbReference>
<dbReference type="PROSITE" id="PS51125">
    <property type="entry name" value="NHL"/>
    <property type="match status" value="2"/>
</dbReference>
<evidence type="ECO:0000259" key="5">
    <source>
        <dbReference type="Pfam" id="PF01082"/>
    </source>
</evidence>
<dbReference type="SUPFAM" id="SSF101898">
    <property type="entry name" value="NHL repeat"/>
    <property type="match status" value="1"/>
</dbReference>
<reference evidence="6" key="2">
    <citation type="submission" date="2021-01" db="UniProtKB">
        <authorList>
            <consortium name="EnsemblMetazoa"/>
        </authorList>
    </citation>
    <scope>IDENTIFICATION</scope>
</reference>
<dbReference type="Gene3D" id="2.120.10.30">
    <property type="entry name" value="TolB, C-terminal domain"/>
    <property type="match status" value="1"/>
</dbReference>
<dbReference type="GO" id="GO:0016715">
    <property type="term" value="F:oxidoreductase activity, acting on paired donors, with incorporation or reduction of molecular oxygen, reduced ascorbate as one donor, and incorporation of one atom of oxygen"/>
    <property type="evidence" value="ECO:0007669"/>
    <property type="project" value="InterPro"/>
</dbReference>
<evidence type="ECO:0000256" key="1">
    <source>
        <dbReference type="ARBA" id="ARBA00022729"/>
    </source>
</evidence>
<sequence>MYSHGAGGVETGIATDNLSGTTLCTSTSLTEALQDIVGFSPLINQNAVTHMALYGCPDQAASTQDYWSCNTKNTSGICQGPIALMFEWSRDRCDNYLAMGDAITVGGAFMHNVVLMVNYKKGGFADDSGLALKIMPSSDGDKGVIKAVEYYSEALKNPNCETETSDSSKSDELGNEVGLSSSSSLAIEEEFGSEYSAIDYLQSILEENSQWMSSSEPRVDYGVDGSDQQSSYQYGEESYIDNALNEDSVYQSSSDWSMRLQDLWDSASAMTYGMVLRGWWPREDDRVIGQVAGIATDSIGQLSLLHRGDRRWENGDFDDEDKFLLDEPISDELILTLDPATGNVIDSWGSDLFYMPHGLYIDPEDNMWITDVALHQVFKFPAGSKEPSLILGTKFEPGQDLDHFCKPTDVAVDSRTGDFYVADGYCNNRILKFSSNGTALLEITAGTIPGANLAEWSPLKSLRIPHSLALIESRDIICVADRENARIQCFNVTNGELERQIASPMFGEQLFAISYNSVQDVLYTVNGPNEEVGVPPLAFTVDLETGEVLSTWDPYPKAFGVVHDIATYSPDGAVYMADIGLDRVWKFETTSNSLSNEL</sequence>
<dbReference type="RefSeq" id="XP_030832214.1">
    <property type="nucleotide sequence ID" value="XM_030976354.1"/>
</dbReference>
<keyword evidence="3" id="KW-0325">Glycoprotein</keyword>
<proteinExistence type="predicted"/>
<dbReference type="PANTHER" id="PTHR10680">
    <property type="entry name" value="PEPTIDYL-GLYCINE ALPHA-AMIDATING MONOOXYGENASE"/>
    <property type="match status" value="1"/>
</dbReference>
<keyword evidence="7" id="KW-1185">Reference proteome</keyword>
<protein>
    <recommendedName>
        <fullName evidence="5">Copper type II ascorbate-dependent monooxygenase N-terminal domain-containing protein</fullName>
    </recommendedName>
</protein>
<dbReference type="PANTHER" id="PTHR10680:SF36">
    <property type="entry name" value="PEPTIDYL-ALPHA-HYDROXYGLYCINE ALPHA-AMIDATING LYASE 1"/>
    <property type="match status" value="1"/>
</dbReference>
<dbReference type="OMA" id="GANRVWK"/>
<dbReference type="OrthoDB" id="10018185at2759"/>
<evidence type="ECO:0000313" key="7">
    <source>
        <dbReference type="Proteomes" id="UP000007110"/>
    </source>
</evidence>
<name>A0A7M7N8V3_STRPU</name>
<dbReference type="Pfam" id="PF01436">
    <property type="entry name" value="NHL"/>
    <property type="match status" value="2"/>
</dbReference>
<dbReference type="InterPro" id="IPR011042">
    <property type="entry name" value="6-blade_b-propeller_TolB-like"/>
</dbReference>
<evidence type="ECO:0000256" key="3">
    <source>
        <dbReference type="ARBA" id="ARBA00023180"/>
    </source>
</evidence>
<evidence type="ECO:0000256" key="2">
    <source>
        <dbReference type="ARBA" id="ARBA00022737"/>
    </source>
</evidence>
<dbReference type="FunFam" id="2.120.10.30:FF:000350">
    <property type="entry name" value="Peptidylglycine alpha-amidating monooxygenase"/>
    <property type="match status" value="1"/>
</dbReference>
<keyword evidence="2" id="KW-0677">Repeat</keyword>
<dbReference type="AlphaFoldDB" id="A0A7M7N8V3"/>
<dbReference type="FunFam" id="2.120.10.30:FF:000164">
    <property type="entry name" value="Peptidylglycine alpha-amidating monooxygenase"/>
    <property type="match status" value="1"/>
</dbReference>
<dbReference type="EnsemblMetazoa" id="XM_030976354">
    <property type="protein sequence ID" value="XP_030832214"/>
    <property type="gene ID" value="LOC587198"/>
</dbReference>
<feature type="repeat" description="NHL" evidence="4">
    <location>
        <begin position="342"/>
        <end position="383"/>
    </location>
</feature>
<reference evidence="7" key="1">
    <citation type="submission" date="2015-02" db="EMBL/GenBank/DDBJ databases">
        <title>Genome sequencing for Strongylocentrotus purpuratus.</title>
        <authorList>
            <person name="Murali S."/>
            <person name="Liu Y."/>
            <person name="Vee V."/>
            <person name="English A."/>
            <person name="Wang M."/>
            <person name="Skinner E."/>
            <person name="Han Y."/>
            <person name="Muzny D.M."/>
            <person name="Worley K.C."/>
            <person name="Gibbs R.A."/>
        </authorList>
    </citation>
    <scope>NUCLEOTIDE SEQUENCE</scope>
</reference>
<evidence type="ECO:0000313" key="6">
    <source>
        <dbReference type="EnsemblMetazoa" id="XP_030832214"/>
    </source>
</evidence>
<dbReference type="GO" id="GO:0005576">
    <property type="term" value="C:extracellular region"/>
    <property type="evidence" value="ECO:0000318"/>
    <property type="project" value="GO_Central"/>
</dbReference>
<dbReference type="InterPro" id="IPR036939">
    <property type="entry name" value="Cu2_ascorb_mOase_N_sf"/>
</dbReference>
<dbReference type="InterPro" id="IPR001258">
    <property type="entry name" value="NHL_repeat"/>
</dbReference>
<dbReference type="KEGG" id="spu:587198"/>
<dbReference type="Pfam" id="PF01082">
    <property type="entry name" value="Cu2_monooxygen"/>
    <property type="match status" value="1"/>
</dbReference>
<keyword evidence="1" id="KW-0732">Signal</keyword>
<dbReference type="InterPro" id="IPR008977">
    <property type="entry name" value="PHM/PNGase_F_dom_sf"/>
</dbReference>
<dbReference type="GO" id="GO:0005507">
    <property type="term" value="F:copper ion binding"/>
    <property type="evidence" value="ECO:0007669"/>
    <property type="project" value="InterPro"/>
</dbReference>
<feature type="domain" description="Copper type II ascorbate-dependent monooxygenase N-terminal" evidence="5">
    <location>
        <begin position="21"/>
        <end position="120"/>
    </location>
</feature>